<name>A0ACB8QGK0_9AGAM</name>
<organism evidence="1 2">
    <name type="scientific">Vararia minispora EC-137</name>
    <dbReference type="NCBI Taxonomy" id="1314806"/>
    <lineage>
        <taxon>Eukaryota</taxon>
        <taxon>Fungi</taxon>
        <taxon>Dikarya</taxon>
        <taxon>Basidiomycota</taxon>
        <taxon>Agaricomycotina</taxon>
        <taxon>Agaricomycetes</taxon>
        <taxon>Russulales</taxon>
        <taxon>Lachnocladiaceae</taxon>
        <taxon>Vararia</taxon>
    </lineage>
</organism>
<accession>A0ACB8QGK0</accession>
<proteinExistence type="predicted"/>
<dbReference type="Proteomes" id="UP000814128">
    <property type="component" value="Unassembled WGS sequence"/>
</dbReference>
<sequence length="450" mass="50093">MSLPWRQYCLRLDDDPKARNRAIATEGFKQGDIVARIPALSTALLPSEKGVRCDNCHRKEKKLFRCTGCAAYYYCGSECQTYAWKTHHRHICKQHPAWIASTKYQQLQFDDRIEAILLSHIACAAASTPSILGAGHSPLAVMLSLLPSRAGVSATLPPLILPPRSKRKDIDLKAVHARFRNNNFILHSHLYSFAHGIYPVASRLFNHSCNPSASVKYILQEGSPPIMEIVALRNVACDEEVTIAYVDPALPLKDRESALDTSYDFRCQCTLCTFQHKTDIPPPPDDDESRRNLSNLLLRFTGLDLSRSPPKHDLPRDFQAIPSALLPVLHPVFLPTIAEMFSESSHAGATSRAMSLGQTLLATYLLIYPPNYPQIGMHALEVAKTAWNGFVSGDQDLAGIGYLQATRWYLSIAHRVLHTIGEEGDPKGPLQEIETVRTLVSQEVGMFQMA</sequence>
<gene>
    <name evidence="1" type="ORF">K488DRAFT_54292</name>
</gene>
<evidence type="ECO:0000313" key="1">
    <source>
        <dbReference type="EMBL" id="KAI0030426.1"/>
    </source>
</evidence>
<reference evidence="1" key="1">
    <citation type="submission" date="2021-02" db="EMBL/GenBank/DDBJ databases">
        <authorList>
            <consortium name="DOE Joint Genome Institute"/>
            <person name="Ahrendt S."/>
            <person name="Looney B.P."/>
            <person name="Miyauchi S."/>
            <person name="Morin E."/>
            <person name="Drula E."/>
            <person name="Courty P.E."/>
            <person name="Chicoki N."/>
            <person name="Fauchery L."/>
            <person name="Kohler A."/>
            <person name="Kuo A."/>
            <person name="Labutti K."/>
            <person name="Pangilinan J."/>
            <person name="Lipzen A."/>
            <person name="Riley R."/>
            <person name="Andreopoulos W."/>
            <person name="He G."/>
            <person name="Johnson J."/>
            <person name="Barry K.W."/>
            <person name="Grigoriev I.V."/>
            <person name="Nagy L."/>
            <person name="Hibbett D."/>
            <person name="Henrissat B."/>
            <person name="Matheny P.B."/>
            <person name="Labbe J."/>
            <person name="Martin F."/>
        </authorList>
    </citation>
    <scope>NUCLEOTIDE SEQUENCE</scope>
    <source>
        <strain evidence="1">EC-137</strain>
    </source>
</reference>
<comment type="caution">
    <text evidence="1">The sequence shown here is derived from an EMBL/GenBank/DDBJ whole genome shotgun (WGS) entry which is preliminary data.</text>
</comment>
<reference evidence="1" key="2">
    <citation type="journal article" date="2022" name="New Phytol.">
        <title>Evolutionary transition to the ectomycorrhizal habit in the genomes of a hyperdiverse lineage of mushroom-forming fungi.</title>
        <authorList>
            <person name="Looney B."/>
            <person name="Miyauchi S."/>
            <person name="Morin E."/>
            <person name="Drula E."/>
            <person name="Courty P.E."/>
            <person name="Kohler A."/>
            <person name="Kuo A."/>
            <person name="LaButti K."/>
            <person name="Pangilinan J."/>
            <person name="Lipzen A."/>
            <person name="Riley R."/>
            <person name="Andreopoulos W."/>
            <person name="He G."/>
            <person name="Johnson J."/>
            <person name="Nolan M."/>
            <person name="Tritt A."/>
            <person name="Barry K.W."/>
            <person name="Grigoriev I.V."/>
            <person name="Nagy L.G."/>
            <person name="Hibbett D."/>
            <person name="Henrissat B."/>
            <person name="Matheny P.B."/>
            <person name="Labbe J."/>
            <person name="Martin F.M."/>
        </authorList>
    </citation>
    <scope>NUCLEOTIDE SEQUENCE</scope>
    <source>
        <strain evidence="1">EC-137</strain>
    </source>
</reference>
<protein>
    <submittedName>
        <fullName evidence="1">Uncharacterized protein</fullName>
    </submittedName>
</protein>
<dbReference type="EMBL" id="MU273622">
    <property type="protein sequence ID" value="KAI0030426.1"/>
    <property type="molecule type" value="Genomic_DNA"/>
</dbReference>
<evidence type="ECO:0000313" key="2">
    <source>
        <dbReference type="Proteomes" id="UP000814128"/>
    </source>
</evidence>
<keyword evidence="2" id="KW-1185">Reference proteome</keyword>